<organism evidence="4 5">
    <name type="scientific">Anaerococcus hydrogenalis DSM 7454</name>
    <dbReference type="NCBI Taxonomy" id="561177"/>
    <lineage>
        <taxon>Bacteria</taxon>
        <taxon>Bacillati</taxon>
        <taxon>Bacillota</taxon>
        <taxon>Tissierellia</taxon>
        <taxon>Tissierellales</taxon>
        <taxon>Peptoniphilaceae</taxon>
        <taxon>Anaerococcus</taxon>
    </lineage>
</organism>
<dbReference type="EMBL" id="ABXA01000047">
    <property type="protein sequence ID" value="EEB35181.1"/>
    <property type="molecule type" value="Genomic_DNA"/>
</dbReference>
<evidence type="ECO:0000313" key="5">
    <source>
        <dbReference type="Proteomes" id="UP000005451"/>
    </source>
</evidence>
<dbReference type="PROSITE" id="PS50801">
    <property type="entry name" value="STAS"/>
    <property type="match status" value="1"/>
</dbReference>
<dbReference type="AlphaFoldDB" id="B6WBG9"/>
<evidence type="ECO:0000256" key="2">
    <source>
        <dbReference type="RuleBase" id="RU003749"/>
    </source>
</evidence>
<feature type="domain" description="STAS" evidence="3">
    <location>
        <begin position="10"/>
        <end position="110"/>
    </location>
</feature>
<dbReference type="Pfam" id="PF01740">
    <property type="entry name" value="STAS"/>
    <property type="match status" value="1"/>
</dbReference>
<dbReference type="InterPro" id="IPR036513">
    <property type="entry name" value="STAS_dom_sf"/>
</dbReference>
<reference evidence="4 5" key="1">
    <citation type="submission" date="2008-09" db="EMBL/GenBank/DDBJ databases">
        <authorList>
            <person name="Fulton L."/>
            <person name="Clifton S."/>
            <person name="Fulton B."/>
            <person name="Xu J."/>
            <person name="Minx P."/>
            <person name="Pepin K.H."/>
            <person name="Johnson M."/>
            <person name="Thiruvilangam P."/>
            <person name="Bhonagiri V."/>
            <person name="Nash W.E."/>
            <person name="Mardis E.R."/>
            <person name="Wilson R.K."/>
        </authorList>
    </citation>
    <scope>NUCLEOTIDE SEQUENCE [LARGE SCALE GENOMIC DNA]</scope>
    <source>
        <strain evidence="4 5">DSM 7454</strain>
    </source>
</reference>
<evidence type="ECO:0000256" key="1">
    <source>
        <dbReference type="ARBA" id="ARBA00009013"/>
    </source>
</evidence>
<sequence length="110" mass="12922">MKKLVRNKMFKANIEEKNDHLLVKLIGDLDVYSKEDFAKFCDKSLKDKNENLLVDLEKLDYIDSTGLGMFINIYKDQKEKGKTIKIINAKENIKKLFKITDISDLFEMEE</sequence>
<dbReference type="InterPro" id="IPR003658">
    <property type="entry name" value="Anti-sigma_ant"/>
</dbReference>
<dbReference type="PANTHER" id="PTHR33495">
    <property type="entry name" value="ANTI-SIGMA FACTOR ANTAGONIST TM_1081-RELATED-RELATED"/>
    <property type="match status" value="1"/>
</dbReference>
<dbReference type="SUPFAM" id="SSF52091">
    <property type="entry name" value="SpoIIaa-like"/>
    <property type="match status" value="1"/>
</dbReference>
<protein>
    <recommendedName>
        <fullName evidence="2">Anti-sigma factor antagonist</fullName>
    </recommendedName>
</protein>
<dbReference type="NCBIfam" id="TIGR00377">
    <property type="entry name" value="ant_ant_sig"/>
    <property type="match status" value="1"/>
</dbReference>
<name>B6WBG9_9FIRM</name>
<proteinExistence type="inferred from homology"/>
<reference evidence="4 5" key="2">
    <citation type="submission" date="2008-10" db="EMBL/GenBank/DDBJ databases">
        <title>Draft genome sequence of Anaerococcus hydrogenalis (DSM 7454).</title>
        <authorList>
            <person name="Sudarsanam P."/>
            <person name="Ley R."/>
            <person name="Guruge J."/>
            <person name="Turnbaugh P.J."/>
            <person name="Mahowald M."/>
            <person name="Liep D."/>
            <person name="Gordon J."/>
        </authorList>
    </citation>
    <scope>NUCLEOTIDE SEQUENCE [LARGE SCALE GENOMIC DNA]</scope>
    <source>
        <strain evidence="4 5">DSM 7454</strain>
    </source>
</reference>
<dbReference type="STRING" id="561177.ANHYDRO_01952"/>
<evidence type="ECO:0000313" key="4">
    <source>
        <dbReference type="EMBL" id="EEB35181.1"/>
    </source>
</evidence>
<dbReference type="eggNOG" id="COG1366">
    <property type="taxonomic scope" value="Bacteria"/>
</dbReference>
<gene>
    <name evidence="4" type="ORF">ANHYDRO_01952</name>
</gene>
<evidence type="ECO:0000259" key="3">
    <source>
        <dbReference type="PROSITE" id="PS50801"/>
    </source>
</evidence>
<comment type="caution">
    <text evidence="4">The sequence shown here is derived from an EMBL/GenBank/DDBJ whole genome shotgun (WGS) entry which is preliminary data.</text>
</comment>
<dbReference type="CDD" id="cd07043">
    <property type="entry name" value="STAS_anti-anti-sigma_factors"/>
    <property type="match status" value="1"/>
</dbReference>
<dbReference type="Gene3D" id="3.30.750.24">
    <property type="entry name" value="STAS domain"/>
    <property type="match status" value="1"/>
</dbReference>
<dbReference type="GO" id="GO:0043856">
    <property type="term" value="F:anti-sigma factor antagonist activity"/>
    <property type="evidence" value="ECO:0007669"/>
    <property type="project" value="InterPro"/>
</dbReference>
<comment type="similarity">
    <text evidence="1 2">Belongs to the anti-sigma-factor antagonist family.</text>
</comment>
<dbReference type="Proteomes" id="UP000005451">
    <property type="component" value="Unassembled WGS sequence"/>
</dbReference>
<dbReference type="InterPro" id="IPR002645">
    <property type="entry name" value="STAS_dom"/>
</dbReference>
<accession>B6WBG9</accession>